<dbReference type="RefSeq" id="WP_341443348.1">
    <property type="nucleotide sequence ID" value="NZ_FQVI01000002.1"/>
</dbReference>
<dbReference type="EC" id="3.5.4.2" evidence="2 6"/>
<evidence type="ECO:0000256" key="1">
    <source>
        <dbReference type="ARBA" id="ARBA00006773"/>
    </source>
</evidence>
<dbReference type="InterPro" id="IPR006680">
    <property type="entry name" value="Amidohydro-rel"/>
</dbReference>
<dbReference type="PANTHER" id="PTHR11113">
    <property type="entry name" value="N-ACETYLGLUCOSAMINE-6-PHOSPHATE DEACETYLASE"/>
    <property type="match status" value="1"/>
</dbReference>
<evidence type="ECO:0000256" key="3">
    <source>
        <dbReference type="ARBA" id="ARBA00022801"/>
    </source>
</evidence>
<dbReference type="Pfam" id="PF01979">
    <property type="entry name" value="Amidohydro_1"/>
    <property type="match status" value="1"/>
</dbReference>
<gene>
    <name evidence="6" type="primary">ade</name>
    <name evidence="9" type="ORF">SAMN02745158_00735</name>
</gene>
<evidence type="ECO:0000256" key="5">
    <source>
        <dbReference type="ARBA" id="ARBA00047720"/>
    </source>
</evidence>
<dbReference type="InterPro" id="IPR011059">
    <property type="entry name" value="Metal-dep_hydrolase_composite"/>
</dbReference>
<dbReference type="SUPFAM" id="SSF51338">
    <property type="entry name" value="Composite domain of metallo-dependent hydrolases"/>
    <property type="match status" value="1"/>
</dbReference>
<dbReference type="GO" id="GO:0000034">
    <property type="term" value="F:adenine deaminase activity"/>
    <property type="evidence" value="ECO:0007669"/>
    <property type="project" value="UniProtKB-UniRule"/>
</dbReference>
<dbReference type="Proteomes" id="UP000184245">
    <property type="component" value="Unassembled WGS sequence"/>
</dbReference>
<dbReference type="PANTHER" id="PTHR11113:SF2">
    <property type="entry name" value="ADENINE DEAMINASE"/>
    <property type="match status" value="1"/>
</dbReference>
<keyword evidence="3 6" id="KW-0378">Hydrolase</keyword>
<dbReference type="InterPro" id="IPR006679">
    <property type="entry name" value="Adenine_deam"/>
</dbReference>
<dbReference type="STRING" id="1122155.SAMN02745158_00735"/>
<sequence length="576" mass="63145">MLERQIRVARGLEDADLVLKHGKIVNVFTEDIQEGDVAVCEGMIVGIGSYRGRKEVDCTGKYIAPGFMDGHIHLESSMMQPAEFARTVLPHGTTAVFTDPHEIANVCGTQGIDYMMRATEGLPLEVYFVLPSCVPAALLDESGACLEAEELKPYYQSKRVVGLAEVMNYVGTVAGDMNVLKKIQEAVSQGKVVDGHAPGLGGKELCAYLTAGVMSDHECATAEEGLERIRQGQWMMIREGTAAKNLEALMPLFERPYCEHAMLVTDDKHPGDLEKLGHIDYIIRKAVSLGADPCIAVKMATYNTARYFGLKHLGAVAPSYQADLVVLSDLEQIQVEQVYKKGLLAADRHNGCAVQEPVVNSKLKESVTHTFRMKRFTVEDFYLPVSRDRQPEKMRVIELHPGQILTGEYITEYSSASNGTDVQQDIIKLAVMERHLCTGHIGLGYVKNYGLKKGAIASSVAHDSHNLIVAGASEQDMYTAAEAVRKMQGGWAIALDGEVLEVLPLPIAGIMSDRPLREVEGQILKMKKIARELGVPEGIDPFMTLAFISLPVIPRLKLTTFGLVDTDTQEIVDAVF</sequence>
<dbReference type="Pfam" id="PF13382">
    <property type="entry name" value="Adenine_deam_C"/>
    <property type="match status" value="1"/>
</dbReference>
<dbReference type="NCBIfam" id="TIGR01178">
    <property type="entry name" value="ade"/>
    <property type="match status" value="1"/>
</dbReference>
<evidence type="ECO:0000259" key="8">
    <source>
        <dbReference type="Pfam" id="PF13382"/>
    </source>
</evidence>
<name>A0A1M4U4W0_9CLOT</name>
<evidence type="ECO:0000313" key="10">
    <source>
        <dbReference type="Proteomes" id="UP000184245"/>
    </source>
</evidence>
<dbReference type="InterPro" id="IPR032466">
    <property type="entry name" value="Metal_Hydrolase"/>
</dbReference>
<keyword evidence="4 6" id="KW-0464">Manganese</keyword>
<evidence type="ECO:0000259" key="7">
    <source>
        <dbReference type="Pfam" id="PF01979"/>
    </source>
</evidence>
<keyword evidence="10" id="KW-1185">Reference proteome</keyword>
<dbReference type="CDD" id="cd01295">
    <property type="entry name" value="AdeC"/>
    <property type="match status" value="1"/>
</dbReference>
<evidence type="ECO:0000256" key="6">
    <source>
        <dbReference type="HAMAP-Rule" id="MF_01518"/>
    </source>
</evidence>
<dbReference type="HAMAP" id="MF_01518">
    <property type="entry name" value="Adenine_deamin"/>
    <property type="match status" value="1"/>
</dbReference>
<evidence type="ECO:0000313" key="9">
    <source>
        <dbReference type="EMBL" id="SHE51772.1"/>
    </source>
</evidence>
<reference evidence="9 10" key="1">
    <citation type="submission" date="2016-11" db="EMBL/GenBank/DDBJ databases">
        <authorList>
            <person name="Jaros S."/>
            <person name="Januszkiewicz K."/>
            <person name="Wedrychowicz H."/>
        </authorList>
    </citation>
    <scope>NUCLEOTIDE SEQUENCE [LARGE SCALE GENOMIC DNA]</scope>
    <source>
        <strain evidence="9 10">DSM 17459</strain>
    </source>
</reference>
<evidence type="ECO:0000256" key="4">
    <source>
        <dbReference type="ARBA" id="ARBA00023211"/>
    </source>
</evidence>
<feature type="domain" description="Adenine deaminase C-terminal" evidence="8">
    <location>
        <begin position="404"/>
        <end position="569"/>
    </location>
</feature>
<dbReference type="AlphaFoldDB" id="A0A1M4U4W0"/>
<comment type="cofactor">
    <cofactor evidence="6">
        <name>Mn(2+)</name>
        <dbReference type="ChEBI" id="CHEBI:29035"/>
    </cofactor>
</comment>
<dbReference type="EMBL" id="FQVI01000002">
    <property type="protein sequence ID" value="SHE51772.1"/>
    <property type="molecule type" value="Genomic_DNA"/>
</dbReference>
<dbReference type="GO" id="GO:0006146">
    <property type="term" value="P:adenine catabolic process"/>
    <property type="evidence" value="ECO:0007669"/>
    <property type="project" value="InterPro"/>
</dbReference>
<proteinExistence type="inferred from homology"/>
<comment type="similarity">
    <text evidence="1 6">Belongs to the metallo-dependent hydrolases superfamily. Adenine deaminase family.</text>
</comment>
<dbReference type="InterPro" id="IPR026912">
    <property type="entry name" value="Adenine_deam_C"/>
</dbReference>
<dbReference type="Gene3D" id="3.20.20.140">
    <property type="entry name" value="Metal-dependent hydrolases"/>
    <property type="match status" value="1"/>
</dbReference>
<protein>
    <recommendedName>
        <fullName evidence="2 6">Adenine deaminase</fullName>
        <shortName evidence="6">Adenase</shortName>
        <shortName evidence="6">Adenine aminase</shortName>
        <ecNumber evidence="2 6">3.5.4.2</ecNumber>
    </recommendedName>
</protein>
<organism evidence="9 10">
    <name type="scientific">Lactonifactor longoviformis DSM 17459</name>
    <dbReference type="NCBI Taxonomy" id="1122155"/>
    <lineage>
        <taxon>Bacteria</taxon>
        <taxon>Bacillati</taxon>
        <taxon>Bacillota</taxon>
        <taxon>Clostridia</taxon>
        <taxon>Eubacteriales</taxon>
        <taxon>Clostridiaceae</taxon>
        <taxon>Lactonifactor</taxon>
    </lineage>
</organism>
<accession>A0A1M4U4W0</accession>
<evidence type="ECO:0000256" key="2">
    <source>
        <dbReference type="ARBA" id="ARBA00012782"/>
    </source>
</evidence>
<dbReference type="SUPFAM" id="SSF51556">
    <property type="entry name" value="Metallo-dependent hydrolases"/>
    <property type="match status" value="1"/>
</dbReference>
<feature type="domain" description="Amidohydrolase-related" evidence="7">
    <location>
        <begin position="62"/>
        <end position="342"/>
    </location>
</feature>
<comment type="catalytic activity">
    <reaction evidence="5 6">
        <text>adenine + H2O + H(+) = hypoxanthine + NH4(+)</text>
        <dbReference type="Rhea" id="RHEA:23688"/>
        <dbReference type="ChEBI" id="CHEBI:15377"/>
        <dbReference type="ChEBI" id="CHEBI:15378"/>
        <dbReference type="ChEBI" id="CHEBI:16708"/>
        <dbReference type="ChEBI" id="CHEBI:17368"/>
        <dbReference type="ChEBI" id="CHEBI:28938"/>
        <dbReference type="EC" id="3.5.4.2"/>
    </reaction>
</comment>
<dbReference type="Gene3D" id="2.30.40.10">
    <property type="entry name" value="Urease, subunit C, domain 1"/>
    <property type="match status" value="1"/>
</dbReference>